<dbReference type="GO" id="GO:0016787">
    <property type="term" value="F:hydrolase activity"/>
    <property type="evidence" value="ECO:0007669"/>
    <property type="project" value="UniProtKB-KW"/>
</dbReference>
<dbReference type="GO" id="GO:0006954">
    <property type="term" value="P:inflammatory response"/>
    <property type="evidence" value="ECO:0007669"/>
    <property type="project" value="UniProtKB-KW"/>
</dbReference>
<dbReference type="CTD" id="8808"/>
<dbReference type="GO" id="GO:0050727">
    <property type="term" value="P:regulation of inflammatory response"/>
    <property type="evidence" value="ECO:0007669"/>
    <property type="project" value="TreeGrafter"/>
</dbReference>
<dbReference type="SUPFAM" id="SSF52200">
    <property type="entry name" value="Toll/Interleukin receptor TIR domain"/>
    <property type="match status" value="1"/>
</dbReference>
<dbReference type="PRINTS" id="PR01538">
    <property type="entry name" value="INTRLEUKN1R1"/>
</dbReference>
<dbReference type="InterPro" id="IPR007110">
    <property type="entry name" value="Ig-like_dom"/>
</dbReference>
<dbReference type="SMART" id="SM00408">
    <property type="entry name" value="IGc2"/>
    <property type="match status" value="2"/>
</dbReference>
<dbReference type="AlphaFoldDB" id="A0A6J2A5R8"/>
<keyword evidence="10" id="KW-1015">Disulfide bond</keyword>
<evidence type="ECO:0000256" key="2">
    <source>
        <dbReference type="ARBA" id="ARBA00009752"/>
    </source>
</evidence>
<protein>
    <submittedName>
        <fullName evidence="20 21">Interleukin-1 receptor-like 2 isoform X1</fullName>
    </submittedName>
</protein>
<comment type="similarity">
    <text evidence="2">Belongs to the interleukin-1 receptor family.</text>
</comment>
<evidence type="ECO:0000313" key="19">
    <source>
        <dbReference type="Proteomes" id="UP001652583"/>
    </source>
</evidence>
<keyword evidence="4" id="KW-0732">Signal</keyword>
<gene>
    <name evidence="20 21" type="primary">IL1RL2</name>
</gene>
<evidence type="ECO:0000313" key="21">
    <source>
        <dbReference type="RefSeq" id="XP_053056356.1"/>
    </source>
</evidence>
<dbReference type="GeneID" id="106968748"/>
<evidence type="ECO:0000259" key="18">
    <source>
        <dbReference type="PROSITE" id="PS50835"/>
    </source>
</evidence>
<dbReference type="PANTHER" id="PTHR11890:SF9">
    <property type="entry name" value="INTERLEUKIN-1 RECEPTOR-LIKE 2"/>
    <property type="match status" value="1"/>
</dbReference>
<evidence type="ECO:0000256" key="16">
    <source>
        <dbReference type="SAM" id="Phobius"/>
    </source>
</evidence>
<feature type="domain" description="TIR" evidence="17">
    <location>
        <begin position="510"/>
        <end position="665"/>
    </location>
</feature>
<dbReference type="PROSITE" id="PS50104">
    <property type="entry name" value="TIR"/>
    <property type="match status" value="1"/>
</dbReference>
<dbReference type="PROSITE" id="PS50835">
    <property type="entry name" value="IG_LIKE"/>
    <property type="match status" value="2"/>
</dbReference>
<feature type="domain" description="Ig-like" evidence="18">
    <location>
        <begin position="148"/>
        <end position="240"/>
    </location>
</feature>
<dbReference type="Gene3D" id="3.40.50.10140">
    <property type="entry name" value="Toll/interleukin-1 receptor homology (TIR) domain"/>
    <property type="match status" value="1"/>
</dbReference>
<dbReference type="RefSeq" id="XP_053056356.1">
    <property type="nucleotide sequence ID" value="XM_053200381.1"/>
</dbReference>
<keyword evidence="7 16" id="KW-1133">Transmembrane helix</keyword>
<dbReference type="PANTHER" id="PTHR11890">
    <property type="entry name" value="INTERLEUKIN-1 RECEPTOR FAMILY MEMBER"/>
    <property type="match status" value="1"/>
</dbReference>
<evidence type="ECO:0000313" key="20">
    <source>
        <dbReference type="RefSeq" id="XP_026925157.2"/>
    </source>
</evidence>
<dbReference type="Pfam" id="PF13895">
    <property type="entry name" value="Ig_2"/>
    <property type="match status" value="1"/>
</dbReference>
<dbReference type="Gene3D" id="2.60.40.10">
    <property type="entry name" value="Immunoglobulins"/>
    <property type="match status" value="3"/>
</dbReference>
<dbReference type="InterPro" id="IPR013783">
    <property type="entry name" value="Ig-like_fold"/>
</dbReference>
<evidence type="ECO:0000256" key="6">
    <source>
        <dbReference type="ARBA" id="ARBA00022801"/>
    </source>
</evidence>
<dbReference type="Pfam" id="PF01582">
    <property type="entry name" value="TIR"/>
    <property type="match status" value="1"/>
</dbReference>
<dbReference type="SMART" id="SM00255">
    <property type="entry name" value="TIR"/>
    <property type="match status" value="1"/>
</dbReference>
<dbReference type="InterPro" id="IPR003599">
    <property type="entry name" value="Ig_sub"/>
</dbReference>
<keyword evidence="9 16" id="KW-0472">Membrane</keyword>
<keyword evidence="8" id="KW-0520">NAD</keyword>
<evidence type="ECO:0000256" key="10">
    <source>
        <dbReference type="ARBA" id="ARBA00023157"/>
    </source>
</evidence>
<evidence type="ECO:0000256" key="9">
    <source>
        <dbReference type="ARBA" id="ARBA00023136"/>
    </source>
</evidence>
<keyword evidence="6" id="KW-0378">Hydrolase</keyword>
<dbReference type="GO" id="GO:0004909">
    <property type="term" value="F:interleukin-1, type I, activating receptor activity"/>
    <property type="evidence" value="ECO:0007669"/>
    <property type="project" value="InterPro"/>
</dbReference>
<evidence type="ECO:0000256" key="1">
    <source>
        <dbReference type="ARBA" id="ARBA00004479"/>
    </source>
</evidence>
<dbReference type="InterPro" id="IPR004076">
    <property type="entry name" value="IL-1_rcpt_I-typ"/>
</dbReference>
<proteinExistence type="inferred from homology"/>
<dbReference type="SMART" id="SM00409">
    <property type="entry name" value="IG"/>
    <property type="match status" value="3"/>
</dbReference>
<dbReference type="RefSeq" id="XP_026925157.2">
    <property type="nucleotide sequence ID" value="XM_027069356.2"/>
</dbReference>
<dbReference type="InterPro" id="IPR035897">
    <property type="entry name" value="Toll_tir_struct_dom_sf"/>
</dbReference>
<accession>A0A6J2A5R8</accession>
<keyword evidence="13" id="KW-0395">Inflammatory response</keyword>
<name>A0A6J2A5R8_ACIJB</name>
<keyword evidence="11" id="KW-0675">Receptor</keyword>
<dbReference type="InterPro" id="IPR003598">
    <property type="entry name" value="Ig_sub2"/>
</dbReference>
<dbReference type="InterPro" id="IPR036179">
    <property type="entry name" value="Ig-like_dom_sf"/>
</dbReference>
<dbReference type="InterPro" id="IPR000157">
    <property type="entry name" value="TIR_dom"/>
</dbReference>
<dbReference type="InterPro" id="IPR004074">
    <property type="entry name" value="IL-1_rcpt_I/II-typ"/>
</dbReference>
<evidence type="ECO:0000256" key="5">
    <source>
        <dbReference type="ARBA" id="ARBA00022737"/>
    </source>
</evidence>
<dbReference type="SUPFAM" id="SSF48726">
    <property type="entry name" value="Immunoglobulin"/>
    <property type="match status" value="3"/>
</dbReference>
<reference evidence="20 21" key="1">
    <citation type="submission" date="2025-05" db="UniProtKB">
        <authorList>
            <consortium name="RefSeq"/>
        </authorList>
    </citation>
    <scope>IDENTIFICATION</scope>
    <source>
        <tissue evidence="20 21">Blood</tissue>
    </source>
</reference>
<evidence type="ECO:0000256" key="4">
    <source>
        <dbReference type="ARBA" id="ARBA00022729"/>
    </source>
</evidence>
<feature type="domain" description="Ig-like" evidence="18">
    <location>
        <begin position="268"/>
        <end position="336"/>
    </location>
</feature>
<organism evidence="19 20">
    <name type="scientific">Acinonyx jubatus</name>
    <name type="common">Cheetah</name>
    <dbReference type="NCBI Taxonomy" id="32536"/>
    <lineage>
        <taxon>Eukaryota</taxon>
        <taxon>Metazoa</taxon>
        <taxon>Chordata</taxon>
        <taxon>Craniata</taxon>
        <taxon>Vertebrata</taxon>
        <taxon>Euteleostomi</taxon>
        <taxon>Mammalia</taxon>
        <taxon>Eutheria</taxon>
        <taxon>Laurasiatheria</taxon>
        <taxon>Carnivora</taxon>
        <taxon>Feliformia</taxon>
        <taxon>Felidae</taxon>
        <taxon>Felinae</taxon>
        <taxon>Acinonyx</taxon>
    </lineage>
</organism>
<dbReference type="Proteomes" id="UP001652583">
    <property type="component" value="Chromosome A3"/>
</dbReference>
<dbReference type="PRINTS" id="PR01536">
    <property type="entry name" value="INTRLKN1R12F"/>
</dbReference>
<keyword evidence="14" id="KW-0393">Immunoglobulin domain</keyword>
<evidence type="ECO:0000256" key="3">
    <source>
        <dbReference type="ARBA" id="ARBA00022692"/>
    </source>
</evidence>
<keyword evidence="19" id="KW-1185">Reference proteome</keyword>
<evidence type="ECO:0000259" key="17">
    <source>
        <dbReference type="PROSITE" id="PS50104"/>
    </source>
</evidence>
<dbReference type="InterPro" id="IPR015621">
    <property type="entry name" value="IL-1_rcpt_fam"/>
</dbReference>
<evidence type="ECO:0000256" key="14">
    <source>
        <dbReference type="ARBA" id="ARBA00023319"/>
    </source>
</evidence>
<feature type="region of interest" description="Disordered" evidence="15">
    <location>
        <begin position="664"/>
        <end position="683"/>
    </location>
</feature>
<keyword evidence="5" id="KW-0677">Repeat</keyword>
<feature type="transmembrane region" description="Helical" evidence="16">
    <location>
        <begin position="465"/>
        <end position="488"/>
    </location>
</feature>
<dbReference type="PRINTS" id="PR01537">
    <property type="entry name" value="INTRLKN1R1F"/>
</dbReference>
<comment type="subcellular location">
    <subcellularLocation>
        <location evidence="1">Membrane</location>
        <topology evidence="1">Single-pass type I membrane protein</topology>
    </subcellularLocation>
</comment>
<evidence type="ECO:0000256" key="13">
    <source>
        <dbReference type="ARBA" id="ARBA00023198"/>
    </source>
</evidence>
<evidence type="ECO:0000256" key="8">
    <source>
        <dbReference type="ARBA" id="ARBA00023027"/>
    </source>
</evidence>
<evidence type="ECO:0000256" key="15">
    <source>
        <dbReference type="SAM" id="MobiDB-lite"/>
    </source>
</evidence>
<keyword evidence="12" id="KW-0325">Glycoprotein</keyword>
<evidence type="ECO:0000256" key="11">
    <source>
        <dbReference type="ARBA" id="ARBA00023170"/>
    </source>
</evidence>
<dbReference type="GO" id="GO:0016020">
    <property type="term" value="C:membrane"/>
    <property type="evidence" value="ECO:0007669"/>
    <property type="project" value="UniProtKB-SubCell"/>
</dbReference>
<keyword evidence="3 16" id="KW-0812">Transmembrane</keyword>
<evidence type="ECO:0000256" key="12">
    <source>
        <dbReference type="ARBA" id="ARBA00023180"/>
    </source>
</evidence>
<sequence length="683" mass="77229">MALFLPTLPLGKVGLPCPRWQGSSAVWKCHAWVQCPSPILLSPRDLACSRRSGRWTPAASLRLSQAGAAPAVGKVWRESGRLTCARPRGRRSGLPGGRPPARRATLGERAPSLGEGVQFPLPAGPAALWLPLPFPAALCQVGLSWLLPDACKDIRMYKETPSAGQPFAFNCINLSPTSGKVHVTWYKYPGKSPISTNAQSRIHQEQNWILFLPLTQEDTGIYQCVINYTNTCHRIHVNLTVLRKYWYCFSGNSQLILSDEYKQILHAGKDDSLTCHLNFPQSCVLDSITWYKDCKEIKGGRFTRWRIKLSVSNVSAEDGGDYACQAQLTHTGKRYTILNSITVNITETHGYAGRIPKIIYPKNNSIEVQPGTTLTVDCNITDTRDNTNLRSWRVNDTLVDDYYNESKRIREGFESHISFQKHIFYTVNITFSEVKMEDYGRPFICHAGVSAAYFILKLPAPDVQAYLIGGLVTLIGAAVSVTYIYNIFKIDIVLWYRSAFLSTEIKEDGKLYDAYVLYPKPQREIQSHEVDTLVLKILPEVLERQCGYKLFIFGRDEFPGQAVANVIDENIKLCRRLIIIIVPEFLSFDLLKNMSEEQIAVYNALIQDGMKVILIELEKVKDYTAMPESIQYIKQKHGAIQWSGDFTKQSQCAKTKFWKKVRYHMPPKRPPPSSSAQMLKHTY</sequence>
<evidence type="ECO:0000256" key="7">
    <source>
        <dbReference type="ARBA" id="ARBA00022989"/>
    </source>
</evidence>